<evidence type="ECO:0000259" key="6">
    <source>
        <dbReference type="Pfam" id="PF05154"/>
    </source>
</evidence>
<keyword evidence="4 5" id="KW-0472">Membrane</keyword>
<dbReference type="InterPro" id="IPR059113">
    <property type="entry name" value="Znf_ribbon"/>
</dbReference>
<dbReference type="InterPro" id="IPR007829">
    <property type="entry name" value="TM2"/>
</dbReference>
<evidence type="ECO:0000256" key="4">
    <source>
        <dbReference type="ARBA" id="ARBA00023136"/>
    </source>
</evidence>
<reference evidence="8" key="1">
    <citation type="submission" date="2018-05" db="EMBL/GenBank/DDBJ databases">
        <authorList>
            <person name="Lanie J.A."/>
            <person name="Ng W.-L."/>
            <person name="Kazmierczak K.M."/>
            <person name="Andrzejewski T.M."/>
            <person name="Davidsen T.M."/>
            <person name="Wayne K.J."/>
            <person name="Tettelin H."/>
            <person name="Glass J.I."/>
            <person name="Rusch D."/>
            <person name="Podicherti R."/>
            <person name="Tsui H.-C.T."/>
            <person name="Winkler M.E."/>
        </authorList>
    </citation>
    <scope>NUCLEOTIDE SEQUENCE</scope>
</reference>
<feature type="transmembrane region" description="Helical" evidence="5">
    <location>
        <begin position="73"/>
        <end position="95"/>
    </location>
</feature>
<evidence type="ECO:0000256" key="3">
    <source>
        <dbReference type="ARBA" id="ARBA00022989"/>
    </source>
</evidence>
<gene>
    <name evidence="8" type="ORF">METZ01_LOCUS54692</name>
</gene>
<dbReference type="Pfam" id="PF13248">
    <property type="entry name" value="Zn_ribbon_3"/>
    <property type="match status" value="1"/>
</dbReference>
<comment type="subcellular location">
    <subcellularLocation>
        <location evidence="1">Membrane</location>
        <topology evidence="1">Multi-pass membrane protein</topology>
    </subcellularLocation>
</comment>
<name>A0A381SEW5_9ZZZZ</name>
<keyword evidence="3 5" id="KW-1133">Transmembrane helix</keyword>
<accession>A0A381SEW5</accession>
<dbReference type="Pfam" id="PF05154">
    <property type="entry name" value="TM2"/>
    <property type="match status" value="1"/>
</dbReference>
<organism evidence="8">
    <name type="scientific">marine metagenome</name>
    <dbReference type="NCBI Taxonomy" id="408172"/>
    <lineage>
        <taxon>unclassified sequences</taxon>
        <taxon>metagenomes</taxon>
        <taxon>ecological metagenomes</taxon>
    </lineage>
</organism>
<feature type="transmembrane region" description="Helical" evidence="5">
    <location>
        <begin position="41"/>
        <end position="61"/>
    </location>
</feature>
<evidence type="ECO:0000256" key="2">
    <source>
        <dbReference type="ARBA" id="ARBA00022692"/>
    </source>
</evidence>
<feature type="domain" description="TM2" evidence="6">
    <location>
        <begin position="37"/>
        <end position="82"/>
    </location>
</feature>
<evidence type="ECO:0000256" key="1">
    <source>
        <dbReference type="ARBA" id="ARBA00004141"/>
    </source>
</evidence>
<evidence type="ECO:0000256" key="5">
    <source>
        <dbReference type="SAM" id="Phobius"/>
    </source>
</evidence>
<dbReference type="EMBL" id="UINC01002944">
    <property type="protein sequence ID" value="SVA01838.1"/>
    <property type="molecule type" value="Genomic_DNA"/>
</dbReference>
<evidence type="ECO:0000313" key="8">
    <source>
        <dbReference type="EMBL" id="SVA01838.1"/>
    </source>
</evidence>
<keyword evidence="2 5" id="KW-0812">Transmembrane</keyword>
<dbReference type="AlphaFoldDB" id="A0A381SEW5"/>
<proteinExistence type="predicted"/>
<feature type="domain" description="Putative zinc-ribbon" evidence="7">
    <location>
        <begin position="2"/>
        <end position="23"/>
    </location>
</feature>
<sequence length="126" mass="13969">MRCPNCGSSNEIGTRFCRSCGNEFGTQESTEDFSDSSQKSYVTAVCLAAIFGTVGIHHFYVGRWLHGLFDLSLLIAAGIFFFSSAWILAGLFFFVDVVHNTYFVYKLIIGEYRDGSGKLIRIPGLS</sequence>
<dbReference type="GO" id="GO:0016020">
    <property type="term" value="C:membrane"/>
    <property type="evidence" value="ECO:0007669"/>
    <property type="project" value="UniProtKB-SubCell"/>
</dbReference>
<protein>
    <submittedName>
        <fullName evidence="8">Uncharacterized protein</fullName>
    </submittedName>
</protein>
<evidence type="ECO:0000259" key="7">
    <source>
        <dbReference type="Pfam" id="PF13248"/>
    </source>
</evidence>